<dbReference type="SUPFAM" id="SSF53649">
    <property type="entry name" value="Alkaline phosphatase-like"/>
    <property type="match status" value="1"/>
</dbReference>
<reference evidence="2 3" key="1">
    <citation type="submission" date="2020-07" db="EMBL/GenBank/DDBJ databases">
        <title>Description of Kordia aestuariivivens sp. nov., isolated from a tidal flat.</title>
        <authorList>
            <person name="Park S."/>
            <person name="Yoon J.-H."/>
        </authorList>
    </citation>
    <scope>NUCLEOTIDE SEQUENCE [LARGE SCALE GENOMIC DNA]</scope>
    <source>
        <strain evidence="2 3">YSTF-M3</strain>
    </source>
</reference>
<feature type="domain" description="Sulfatase N-terminal" evidence="1">
    <location>
        <begin position="10"/>
        <end position="426"/>
    </location>
</feature>
<dbReference type="PANTHER" id="PTHR46615:SF1">
    <property type="entry name" value="ARYLSULFATASE K"/>
    <property type="match status" value="1"/>
</dbReference>
<dbReference type="InterPro" id="IPR017850">
    <property type="entry name" value="Alkaline_phosphatase_core_sf"/>
</dbReference>
<dbReference type="EMBL" id="JACGWS010000012">
    <property type="protein sequence ID" value="MBC8756550.1"/>
    <property type="molecule type" value="Genomic_DNA"/>
</dbReference>
<dbReference type="Gene3D" id="3.40.720.10">
    <property type="entry name" value="Alkaline Phosphatase, subunit A"/>
    <property type="match status" value="1"/>
</dbReference>
<dbReference type="InterPro" id="IPR051849">
    <property type="entry name" value="GAG-degrading_sulfatase"/>
</dbReference>
<gene>
    <name evidence="2" type="ORF">H2O64_17895</name>
</gene>
<accession>A0ABR7QDA3</accession>
<dbReference type="PANTHER" id="PTHR46615">
    <property type="entry name" value="ARYLSULFATASE K"/>
    <property type="match status" value="1"/>
</dbReference>
<evidence type="ECO:0000313" key="3">
    <source>
        <dbReference type="Proteomes" id="UP000619238"/>
    </source>
</evidence>
<dbReference type="Proteomes" id="UP000619238">
    <property type="component" value="Unassembled WGS sequence"/>
</dbReference>
<proteinExistence type="predicted"/>
<keyword evidence="3" id="KW-1185">Reference proteome</keyword>
<dbReference type="RefSeq" id="WP_187563589.1">
    <property type="nucleotide sequence ID" value="NZ_JACGWS010000012.1"/>
</dbReference>
<sequence>MGKLKNLKKPNIVIIISDQQTWKQNWDKVWTENNLPAMNKLLKNGLAFNNAFTNSCTCTSSRTTLFTGTFPATHTATQVLAFDDPFNKQSPPKGYTQVMQGQLRNNMDNMFEMMESAGYNVAYKGKWHISKPTEFVKMKGKGPLKPDIDQLYWTSKDVSQLDKLYGVKEWSYPDAGDDANIFNFGGGRFNNDGRFVDGEGQSALYGKKLPGMSVEESNAERLKTSALEYIKNYKDDKPLFLVVSLVNPHDVLSYPGNETMTDPYGVPREPPLYKLGGYDDDFKCIKVKLPSTWDEKLDTKPKIQATWQKMLQGFGAIKTEEVATNYVKFYAYLTSLVDKEIDKVLKALKKNKKTRNSLIIRVSDHGDMAMSHGMIRQKMFNAYQQTINVPMIFSHLTDRKMFSGKTTESFAGLIDLMPTIAEIAGVKTENYKFQGKSLVRILKNPTKKVQDHVHFTFDDSYLETDTPQDMGACRIRCIIQTKGNQKWKYAVYFDPNYGQEMEYEMYDMTNDPEERYNLAYSDLKKVIKLYNGSKKDKIKKGFVLKKRQELHKLLTKVMIEKGTMPDTVVWPKISGGKA</sequence>
<dbReference type="Pfam" id="PF00884">
    <property type="entry name" value="Sulfatase"/>
    <property type="match status" value="1"/>
</dbReference>
<comment type="caution">
    <text evidence="2">The sequence shown here is derived from an EMBL/GenBank/DDBJ whole genome shotgun (WGS) entry which is preliminary data.</text>
</comment>
<name>A0ABR7QDA3_9FLAO</name>
<dbReference type="InterPro" id="IPR000917">
    <property type="entry name" value="Sulfatase_N"/>
</dbReference>
<protein>
    <submittedName>
        <fullName evidence="2">Sulfatase-like hydrolase/transferase</fullName>
    </submittedName>
</protein>
<organism evidence="2 3">
    <name type="scientific">Kordia aestuariivivens</name>
    <dbReference type="NCBI Taxonomy" id="2759037"/>
    <lineage>
        <taxon>Bacteria</taxon>
        <taxon>Pseudomonadati</taxon>
        <taxon>Bacteroidota</taxon>
        <taxon>Flavobacteriia</taxon>
        <taxon>Flavobacteriales</taxon>
        <taxon>Flavobacteriaceae</taxon>
        <taxon>Kordia</taxon>
    </lineage>
</organism>
<evidence type="ECO:0000259" key="1">
    <source>
        <dbReference type="Pfam" id="PF00884"/>
    </source>
</evidence>
<evidence type="ECO:0000313" key="2">
    <source>
        <dbReference type="EMBL" id="MBC8756550.1"/>
    </source>
</evidence>